<protein>
    <recommendedName>
        <fullName evidence="6">Competence protein ComGF</fullName>
    </recommendedName>
</protein>
<organism evidence="4 5">
    <name type="scientific">Listeria grayi FSL F6-1183</name>
    <dbReference type="NCBI Taxonomy" id="1265827"/>
    <lineage>
        <taxon>Bacteria</taxon>
        <taxon>Bacillati</taxon>
        <taxon>Bacillota</taxon>
        <taxon>Bacilli</taxon>
        <taxon>Bacillales</taxon>
        <taxon>Listeriaceae</taxon>
        <taxon>Listeria</taxon>
    </lineage>
</organism>
<comment type="subcellular location">
    <subcellularLocation>
        <location evidence="1">Cell surface</location>
    </subcellularLocation>
</comment>
<dbReference type="NCBIfam" id="NF041002">
    <property type="entry name" value="pilin_ComGF"/>
    <property type="match status" value="1"/>
</dbReference>
<dbReference type="Pfam" id="PF07963">
    <property type="entry name" value="N_methyl"/>
    <property type="match status" value="1"/>
</dbReference>
<gene>
    <name evidence="4" type="ORF">LMUR_03252</name>
</gene>
<sequence>MQQHPLRKSVQNKKANGFTFLEALLALLITALLLSFYPLIHHLFERVVQQSELDLTAQWELFLQQSQKDMQFHKKIEVKDNQLFITQPDNKIIQYNLHKTTFRKQSEGKGHEPLLLDVQAIYFQHIDNYLLLKITMANGKERLTRYHTPIRKGGS</sequence>
<comment type="caution">
    <text evidence="4">The sequence shown here is derived from an EMBL/GenBank/DDBJ whole genome shotgun (WGS) entry which is preliminary data.</text>
</comment>
<dbReference type="Pfam" id="PF15980">
    <property type="entry name" value="ComGF"/>
    <property type="match status" value="1"/>
</dbReference>
<evidence type="ECO:0000313" key="5">
    <source>
        <dbReference type="Proteomes" id="UP000019251"/>
    </source>
</evidence>
<keyword evidence="3" id="KW-0472">Membrane</keyword>
<evidence type="ECO:0000256" key="2">
    <source>
        <dbReference type="ARBA" id="ARBA00023287"/>
    </source>
</evidence>
<evidence type="ECO:0008006" key="6">
    <source>
        <dbReference type="Google" id="ProtNLM"/>
    </source>
</evidence>
<proteinExistence type="predicted"/>
<evidence type="ECO:0000256" key="1">
    <source>
        <dbReference type="ARBA" id="ARBA00004241"/>
    </source>
</evidence>
<keyword evidence="3" id="KW-0812">Transmembrane</keyword>
<dbReference type="RefSeq" id="WP_036104274.1">
    <property type="nucleotide sequence ID" value="NZ_AODG01000004.1"/>
</dbReference>
<dbReference type="EMBL" id="AODG01000004">
    <property type="protein sequence ID" value="EUJ30065.1"/>
    <property type="molecule type" value="Genomic_DNA"/>
</dbReference>
<dbReference type="InterPro" id="IPR012902">
    <property type="entry name" value="N_methyl_site"/>
</dbReference>
<reference evidence="4 5" key="1">
    <citation type="submission" date="2012-12" db="EMBL/GenBank/DDBJ databases">
        <title>Novel taxa of Listeriaceae from agricultural environments in the United States.</title>
        <authorList>
            <person name="den Bakker H.C."/>
            <person name="Allred A."/>
            <person name="Warchocki S."/>
            <person name="Wright E.M."/>
            <person name="Burrell A."/>
            <person name="Nightingale K.K."/>
            <person name="Kephart D."/>
            <person name="Wiedmann M."/>
        </authorList>
    </citation>
    <scope>NUCLEOTIDE SEQUENCE [LARGE SCALE GENOMIC DNA]</scope>
    <source>
        <strain evidence="4 5">FSL F6-1183</strain>
    </source>
</reference>
<dbReference type="InterPro" id="IPR016977">
    <property type="entry name" value="ComGF"/>
</dbReference>
<keyword evidence="3" id="KW-1133">Transmembrane helix</keyword>
<dbReference type="GO" id="GO:0030420">
    <property type="term" value="P:establishment of competence for transformation"/>
    <property type="evidence" value="ECO:0007669"/>
    <property type="project" value="UniProtKB-KW"/>
</dbReference>
<dbReference type="AlphaFoldDB" id="A0A829R9R3"/>
<dbReference type="GO" id="GO:0009986">
    <property type="term" value="C:cell surface"/>
    <property type="evidence" value="ECO:0007669"/>
    <property type="project" value="UniProtKB-SubCell"/>
</dbReference>
<evidence type="ECO:0000313" key="4">
    <source>
        <dbReference type="EMBL" id="EUJ30065.1"/>
    </source>
</evidence>
<dbReference type="Proteomes" id="UP000019251">
    <property type="component" value="Unassembled WGS sequence"/>
</dbReference>
<keyword evidence="2" id="KW-0178">Competence</keyword>
<name>A0A829R9R3_LISGR</name>
<feature type="transmembrane region" description="Helical" evidence="3">
    <location>
        <begin position="20"/>
        <end position="40"/>
    </location>
</feature>
<accession>A0A829R9R3</accession>
<evidence type="ECO:0000256" key="3">
    <source>
        <dbReference type="SAM" id="Phobius"/>
    </source>
</evidence>